<keyword evidence="2" id="KW-1185">Reference proteome</keyword>
<protein>
    <submittedName>
        <fullName evidence="1">Uncharacterized protein</fullName>
    </submittedName>
</protein>
<dbReference type="Proteomes" id="UP000315947">
    <property type="component" value="Chromosome"/>
</dbReference>
<name>A0ABX5X0D7_9GAMM</name>
<dbReference type="EMBL" id="CP041614">
    <property type="protein sequence ID" value="QDO84821.1"/>
    <property type="molecule type" value="Genomic_DNA"/>
</dbReference>
<gene>
    <name evidence="1" type="ORF">FM037_18360</name>
</gene>
<evidence type="ECO:0000313" key="2">
    <source>
        <dbReference type="Proteomes" id="UP000315947"/>
    </source>
</evidence>
<sequence length="1235" mass="138958">MNKKTIYSLAGNNEDSINNIWLRKTLGENVTGSHFFSDLIPDLDVLATSDKLSSRQKETLKTWLNEYKNDFGVDKKILEQMLNDFPELVGSYDMNLLVFDHKSGVITTFQELISSESLRSSFQRGYLYEKGEQFDKKLLLSLVKKYTKYKEEQKHEDYLWLRAIIKEHSKTSSSKDTIVALNALATSEELPSKQKEALKTWLNKYKNNFGIDKKVLEKTLNDFPQFTDSYGMNLLMFDERSNIVVTTFQEIISSISLRLSFQRGYLYETTGASFDKNTLVRLVQKYEDAIDIKQRATIEKTLTDVGINARYDDILEIYDGNITIAATFQTLFYFLSKESFVSLLNKYKNHQSMIYDIQREFKLGVSKLGEATPLYFHPKSSYQDVYEARYERLAISSKERIEEVEAELRHLSTLLQSSPREPENNYLSAYTRARIHNIATANNGIDAYLFKGLDINSFFNSYLIYTYIDKGRTERNIISVNDYLGSIATQHSITTRKNVNVLWPKEIKPPLQVFLEEEKVNIAEFPKFMDKWRKLESQKSSLSTNIPSPRKAFQNTLNDLASGHNLFDEVLVEYRAKVDDMNLQAGISILSPTQEKTFTIADILMGKEREWRALNLGYRERDSKVLSSNISSELFQELKNVDMQNSYITQLTEIKNNGQFKQKFYSYASSVIELHGLNKNQHYSIQNAPMLLIFPDSKGGQRLASTYSVGLSPEHSPIKVVSLATNQAYSFPSINDFIDTTKKEGQLRDWVSMHFPLDSDANYDDMASTLSMGAGDYSYLFEGIIDQYAKNMDILIRSHSEANALKFFEVLEATSIFLLVPTLAMSPFAGFVYGSALVAAPHLGRAAISDTQDERDNHLKNAGIAVAIEAAFEGGAYLAGKGLGRIIGDLTTPVKISADGADSLARTRKGTFEVSSNEGINWHHGNNKEYIAWRHKIEMEPRTVELSIIGDGDGHLLTAPSTTSQLVPPRKVKGFFTYLWNIRELDLIAKETANQLRLLSFSAKKISGYTALNITREISVSGVNYAMGIVPGIPGVHSIIAGTPGSLSGGLGNLMIKKTLKADLSFQIKKGSSIISSSKDMARDLTFAGGTSHSFPMAPTDAVRAVASRNFVIENIDNATARIYKKDAVARNILEQLPSARLFVKNKAMKARAAVLSMPSNDSRMTRLQEVKVRERVALVNINNLEDKAQQLAYPIKYLNDKGIVPGPKGDTLSAVLRDKPKPTGGHYPYIDDAP</sequence>
<accession>A0ABX5X0D7</accession>
<proteinExistence type="predicted"/>
<reference evidence="1 2" key="1">
    <citation type="submission" date="2019-07" db="EMBL/GenBank/DDBJ databases">
        <title>Shewanella sp. YLB-06 whole genomic sequence.</title>
        <authorList>
            <person name="Yu L."/>
        </authorList>
    </citation>
    <scope>NUCLEOTIDE SEQUENCE [LARGE SCALE GENOMIC DNA]</scope>
    <source>
        <strain evidence="1 2">YLB-06</strain>
    </source>
</reference>
<evidence type="ECO:0000313" key="1">
    <source>
        <dbReference type="EMBL" id="QDO84821.1"/>
    </source>
</evidence>
<dbReference type="RefSeq" id="WP_144047171.1">
    <property type="nucleotide sequence ID" value="NZ_CP041614.1"/>
</dbReference>
<organism evidence="1 2">
    <name type="scientific">Shewanella psychropiezotolerans</name>
    <dbReference type="NCBI Taxonomy" id="2593655"/>
    <lineage>
        <taxon>Bacteria</taxon>
        <taxon>Pseudomonadati</taxon>
        <taxon>Pseudomonadota</taxon>
        <taxon>Gammaproteobacteria</taxon>
        <taxon>Alteromonadales</taxon>
        <taxon>Shewanellaceae</taxon>
        <taxon>Shewanella</taxon>
    </lineage>
</organism>